<name>A0A3N4Q8A9_9BACT</name>
<gene>
    <name evidence="3" type="ORF">EGT74_12770</name>
</gene>
<dbReference type="Gene3D" id="2.60.40.10">
    <property type="entry name" value="Immunoglobulins"/>
    <property type="match status" value="1"/>
</dbReference>
<sequence>MSASISKYQRRVMPHANAILLFAVLFLAARQGIAQTGSQSTSPFTVRLMNLEAAASTPFTYNATLRNTARVPRIFQLSAQTPAGWSLSFKAEGYQVTSLQMDSAKVQDIAVELIPGADTKPGKYTIPVLALSGHDSLKLTLEAVVKGAYAITLSTPSGRLSDDVTEGSTKEIHLVMKNSGTIALDNVELSAQAPPQWETTFSPANVARLEPGKEQQVVARLKVPDKTIAGDYVTTFTAKNANANSNAAFRMTVKTSLLTGWLGILIILAALGAVYYLIRKYGRR</sequence>
<keyword evidence="1" id="KW-0472">Membrane</keyword>
<accession>A0A3N4Q8A9</accession>
<evidence type="ECO:0000313" key="4">
    <source>
        <dbReference type="Proteomes" id="UP000278351"/>
    </source>
</evidence>
<dbReference type="InterPro" id="IPR018905">
    <property type="entry name" value="A-galactase_NEW3"/>
</dbReference>
<dbReference type="PANTHER" id="PTHR39198:SF1">
    <property type="entry name" value="ALPHA-GALACTOSIDASE NEW3 DOMAIN-CONTAINING PROTEIN"/>
    <property type="match status" value="1"/>
</dbReference>
<dbReference type="EMBL" id="RPDH01000002">
    <property type="protein sequence ID" value="RPE07944.1"/>
    <property type="molecule type" value="Genomic_DNA"/>
</dbReference>
<keyword evidence="1" id="KW-0812">Transmembrane</keyword>
<evidence type="ECO:0000256" key="1">
    <source>
        <dbReference type="SAM" id="Phobius"/>
    </source>
</evidence>
<keyword evidence="4" id="KW-1185">Reference proteome</keyword>
<dbReference type="InterPro" id="IPR013783">
    <property type="entry name" value="Ig-like_fold"/>
</dbReference>
<dbReference type="OrthoDB" id="8631677at2"/>
<evidence type="ECO:0000259" key="2">
    <source>
        <dbReference type="Pfam" id="PF10633"/>
    </source>
</evidence>
<dbReference type="RefSeq" id="WP_123846944.1">
    <property type="nucleotide sequence ID" value="NZ_RPDH01000002.1"/>
</dbReference>
<dbReference type="PANTHER" id="PTHR39198">
    <property type="entry name" value="HYPOTHETICAL MEMBRANE PROTEIN, CONSERVED"/>
    <property type="match status" value="1"/>
</dbReference>
<keyword evidence="1" id="KW-1133">Transmembrane helix</keyword>
<protein>
    <recommendedName>
        <fullName evidence="2">Alpha-galactosidase NEW3 domain-containing protein</fullName>
    </recommendedName>
</protein>
<organism evidence="3 4">
    <name type="scientific">Chitinophaga lutea</name>
    <dbReference type="NCBI Taxonomy" id="2488634"/>
    <lineage>
        <taxon>Bacteria</taxon>
        <taxon>Pseudomonadati</taxon>
        <taxon>Bacteroidota</taxon>
        <taxon>Chitinophagia</taxon>
        <taxon>Chitinophagales</taxon>
        <taxon>Chitinophagaceae</taxon>
        <taxon>Chitinophaga</taxon>
    </lineage>
</organism>
<comment type="caution">
    <text evidence="3">The sequence shown here is derived from an EMBL/GenBank/DDBJ whole genome shotgun (WGS) entry which is preliminary data.</text>
</comment>
<dbReference type="Proteomes" id="UP000278351">
    <property type="component" value="Unassembled WGS sequence"/>
</dbReference>
<feature type="domain" description="Alpha-galactosidase NEW3" evidence="2">
    <location>
        <begin position="165"/>
        <end position="239"/>
    </location>
</feature>
<dbReference type="Pfam" id="PF10633">
    <property type="entry name" value="NPCBM_assoc"/>
    <property type="match status" value="1"/>
</dbReference>
<dbReference type="AlphaFoldDB" id="A0A3N4Q8A9"/>
<evidence type="ECO:0000313" key="3">
    <source>
        <dbReference type="EMBL" id="RPE07944.1"/>
    </source>
</evidence>
<proteinExistence type="predicted"/>
<feature type="transmembrane region" description="Helical" evidence="1">
    <location>
        <begin position="258"/>
        <end position="278"/>
    </location>
</feature>
<reference evidence="3 4" key="1">
    <citation type="submission" date="2018-11" db="EMBL/GenBank/DDBJ databases">
        <title>Chitinophaga lutea sp.nov., isolate from arsenic contaminated soil.</title>
        <authorList>
            <person name="Zong Y."/>
        </authorList>
    </citation>
    <scope>NUCLEOTIDE SEQUENCE [LARGE SCALE GENOMIC DNA]</scope>
    <source>
        <strain evidence="3 4">ZY74</strain>
    </source>
</reference>